<organism evidence="1 2">
    <name type="scientific">Setaria viridis</name>
    <name type="common">Green bristlegrass</name>
    <name type="synonym">Setaria italica subsp. viridis</name>
    <dbReference type="NCBI Taxonomy" id="4556"/>
    <lineage>
        <taxon>Eukaryota</taxon>
        <taxon>Viridiplantae</taxon>
        <taxon>Streptophyta</taxon>
        <taxon>Embryophyta</taxon>
        <taxon>Tracheophyta</taxon>
        <taxon>Spermatophyta</taxon>
        <taxon>Magnoliopsida</taxon>
        <taxon>Liliopsida</taxon>
        <taxon>Poales</taxon>
        <taxon>Poaceae</taxon>
        <taxon>PACMAD clade</taxon>
        <taxon>Panicoideae</taxon>
        <taxon>Panicodae</taxon>
        <taxon>Paniceae</taxon>
        <taxon>Cenchrinae</taxon>
        <taxon>Setaria</taxon>
    </lineage>
</organism>
<evidence type="ECO:0000313" key="2">
    <source>
        <dbReference type="Proteomes" id="UP000298652"/>
    </source>
</evidence>
<proteinExistence type="predicted"/>
<reference evidence="1" key="1">
    <citation type="submission" date="2019-03" db="EMBL/GenBank/DDBJ databases">
        <title>WGS assembly of Setaria viridis.</title>
        <authorList>
            <person name="Huang P."/>
            <person name="Jenkins J."/>
            <person name="Grimwood J."/>
            <person name="Barry K."/>
            <person name="Healey A."/>
            <person name="Mamidi S."/>
            <person name="Sreedasyam A."/>
            <person name="Shu S."/>
            <person name="Feldman M."/>
            <person name="Wu J."/>
            <person name="Yu Y."/>
            <person name="Chen C."/>
            <person name="Johnson J."/>
            <person name="Rokhsar D."/>
            <person name="Baxter I."/>
            <person name="Schmutz J."/>
            <person name="Brutnell T."/>
            <person name="Kellogg E."/>
        </authorList>
    </citation>
    <scope>NUCLEOTIDE SEQUENCE [LARGE SCALE GENOMIC DNA]</scope>
</reference>
<sequence length="136" mass="15149">MRAAGGFPMPEWLGCLGTRKPVAPRCRTQNTVLLTWRPATGRRAGESTGALCCVRERDDEIRGQRHLGGGPEEFENDCAAGTYGGWRYDRWGLPALSRWGEESWFAGWFAWHVMCLWGPRHARCIASAPAIATSEI</sequence>
<protein>
    <submittedName>
        <fullName evidence="1">Uncharacterized protein</fullName>
    </submittedName>
</protein>
<evidence type="ECO:0000313" key="1">
    <source>
        <dbReference type="EMBL" id="TKV96568.1"/>
    </source>
</evidence>
<dbReference type="Gramene" id="TKV96568">
    <property type="protein sequence ID" value="TKV96568"/>
    <property type="gene ID" value="SEVIR_9G436450v2"/>
</dbReference>
<gene>
    <name evidence="1" type="ORF">SEVIR_9G436450v2</name>
</gene>
<name>A0A4U6T7U7_SETVI</name>
<accession>A0A4U6T7U7</accession>
<dbReference type="EMBL" id="CM016560">
    <property type="protein sequence ID" value="TKV96568.1"/>
    <property type="molecule type" value="Genomic_DNA"/>
</dbReference>
<keyword evidence="2" id="KW-1185">Reference proteome</keyword>
<dbReference type="Proteomes" id="UP000298652">
    <property type="component" value="Chromosome 9"/>
</dbReference>
<dbReference type="AlphaFoldDB" id="A0A4U6T7U7"/>